<evidence type="ECO:0000256" key="6">
    <source>
        <dbReference type="ARBA" id="ARBA00022955"/>
    </source>
</evidence>
<keyword evidence="12" id="KW-0444">Lipid biosynthesis</keyword>
<dbReference type="PROSITE" id="PS01226">
    <property type="entry name" value="HMG_COA_SYNTHASE"/>
    <property type="match status" value="1"/>
</dbReference>
<feature type="active site" description="Proton donor/acceptor" evidence="10">
    <location>
        <position position="87"/>
    </location>
</feature>
<dbReference type="InterPro" id="IPR000590">
    <property type="entry name" value="HMG_CoA_synt_AS"/>
</dbReference>
<evidence type="ECO:0000256" key="2">
    <source>
        <dbReference type="ARBA" id="ARBA00007061"/>
    </source>
</evidence>
<dbReference type="GeneTree" id="ENSGT00390000006096"/>
<dbReference type="OMA" id="DDAYNWI"/>
<keyword evidence="12" id="KW-1207">Sterol metabolism</keyword>
<accession>F6ZVE7</accession>
<dbReference type="Proteomes" id="UP000008144">
    <property type="component" value="Chromosome 5"/>
</dbReference>
<dbReference type="EC" id="2.3.3.10" evidence="3 12"/>
<evidence type="ECO:0000256" key="1">
    <source>
        <dbReference type="ARBA" id="ARBA00005218"/>
    </source>
</evidence>
<feature type="binding site" evidence="11">
    <location>
        <position position="259"/>
    </location>
    <ligand>
        <name>CoA</name>
        <dbReference type="ChEBI" id="CHEBI:57287"/>
    </ligand>
</feature>
<feature type="domain" description="Hydroxymethylglutaryl-coenzyme A synthase N-terminal" evidence="14">
    <location>
        <begin position="5"/>
        <end position="178"/>
    </location>
</feature>
<dbReference type="InterPro" id="IPR016039">
    <property type="entry name" value="Thiolase-like"/>
</dbReference>
<feature type="binding site" evidence="11">
    <location>
        <position position="213"/>
    </location>
    <ligand>
        <name>CoA</name>
        <dbReference type="ChEBI" id="CHEBI:57287"/>
    </ligand>
</feature>
<dbReference type="GeneID" id="100175295"/>
<keyword evidence="12" id="KW-0443">Lipid metabolism</keyword>
<accession>A0A1W2WAM6</accession>
<evidence type="ECO:0000256" key="10">
    <source>
        <dbReference type="PIRSR" id="PIRSR610122-1"/>
    </source>
</evidence>
<dbReference type="SUPFAM" id="SSF53901">
    <property type="entry name" value="Thiolase-like"/>
    <property type="match status" value="2"/>
</dbReference>
<evidence type="ECO:0000256" key="8">
    <source>
        <dbReference type="ARBA" id="ARBA00033130"/>
    </source>
</evidence>
<evidence type="ECO:0000256" key="7">
    <source>
        <dbReference type="ARBA" id="ARBA00023011"/>
    </source>
</evidence>
<keyword evidence="12" id="KW-0753">Steroid metabolism</keyword>
<dbReference type="GO" id="GO:0006084">
    <property type="term" value="P:acetyl-CoA metabolic process"/>
    <property type="evidence" value="ECO:0000318"/>
    <property type="project" value="GO_Central"/>
</dbReference>
<feature type="region of interest" description="Disordered" evidence="13">
    <location>
        <begin position="475"/>
        <end position="501"/>
    </location>
</feature>
<reference evidence="16" key="2">
    <citation type="journal article" date="2008" name="Genome Biol.">
        <title>Improved genome assembly and evidence-based global gene model set for the chordate Ciona intestinalis: new insight into intron and operon populations.</title>
        <authorList>
            <person name="Satou Y."/>
            <person name="Mineta K."/>
            <person name="Ogasawara M."/>
            <person name="Sasakura Y."/>
            <person name="Shoguchi E."/>
            <person name="Ueno K."/>
            <person name="Yamada L."/>
            <person name="Matsumoto J."/>
            <person name="Wasserscheid J."/>
            <person name="Dewar K."/>
            <person name="Wiley G.B."/>
            <person name="Macmil S.L."/>
            <person name="Roe B.A."/>
            <person name="Zeller R.W."/>
            <person name="Hastings K.E."/>
            <person name="Lemaire P."/>
            <person name="Lindquist E."/>
            <person name="Endo T."/>
            <person name="Hotta K."/>
            <person name="Inaba K."/>
        </authorList>
    </citation>
    <scope>NUCLEOTIDE SEQUENCE [LARGE SCALE GENOMIC DNA]</scope>
    <source>
        <strain evidence="16">wild type</strain>
    </source>
</reference>
<evidence type="ECO:0000256" key="13">
    <source>
        <dbReference type="SAM" id="MobiDB-lite"/>
    </source>
</evidence>
<dbReference type="RefSeq" id="XP_026690482.1">
    <property type="nucleotide sequence ID" value="XM_026834681.1"/>
</dbReference>
<dbReference type="Pfam" id="PF08540">
    <property type="entry name" value="HMG_CoA_synt_C"/>
    <property type="match status" value="1"/>
</dbReference>
<feature type="active site" description="Proton donor/acceptor" evidence="10">
    <location>
        <position position="254"/>
    </location>
</feature>
<evidence type="ECO:0000256" key="5">
    <source>
        <dbReference type="ARBA" id="ARBA00022778"/>
    </source>
</evidence>
<evidence type="ECO:0000313" key="16">
    <source>
        <dbReference type="Ensembl" id="ENSCINP00000014459.3"/>
    </source>
</evidence>
<reference evidence="16" key="4">
    <citation type="submission" date="2025-09" db="UniProtKB">
        <authorList>
            <consortium name="Ensembl"/>
        </authorList>
    </citation>
    <scope>IDENTIFICATION</scope>
</reference>
<dbReference type="GO" id="GO:0004421">
    <property type="term" value="F:hydroxymethylglutaryl-CoA synthase activity"/>
    <property type="evidence" value="ECO:0000318"/>
    <property type="project" value="GO_Central"/>
</dbReference>
<dbReference type="InterPro" id="IPR013528">
    <property type="entry name" value="HMG_CoA_synth_N"/>
</dbReference>
<comment type="similarity">
    <text evidence="2 12">Belongs to the thiolase-like superfamily. HMG-CoA synthase family.</text>
</comment>
<keyword evidence="7 12" id="KW-0756">Sterol biosynthesis</keyword>
<dbReference type="FunFam" id="3.40.47.10:FF:000008">
    <property type="entry name" value="3-hydroxy-3-methylglutaryl coenzyme A synthase"/>
    <property type="match status" value="1"/>
</dbReference>
<dbReference type="GO" id="GO:0010142">
    <property type="term" value="P:farnesyl diphosphate biosynthetic process, mevalonate pathway"/>
    <property type="evidence" value="ECO:0000318"/>
    <property type="project" value="GO_Central"/>
</dbReference>
<dbReference type="Gene3D" id="3.40.47.10">
    <property type="match status" value="1"/>
</dbReference>
<dbReference type="PANTHER" id="PTHR43323:SF2">
    <property type="entry name" value="HYDROXYMETHYLGLUTARYL-COA SYNTHASE"/>
    <property type="match status" value="1"/>
</dbReference>
<dbReference type="CDD" id="cd00827">
    <property type="entry name" value="init_cond_enzymes"/>
    <property type="match status" value="1"/>
</dbReference>
<dbReference type="KEGG" id="cin:100175295"/>
<organism evidence="16 17">
    <name type="scientific">Ciona intestinalis</name>
    <name type="common">Transparent sea squirt</name>
    <name type="synonym">Ascidia intestinalis</name>
    <dbReference type="NCBI Taxonomy" id="7719"/>
    <lineage>
        <taxon>Eukaryota</taxon>
        <taxon>Metazoa</taxon>
        <taxon>Chordata</taxon>
        <taxon>Tunicata</taxon>
        <taxon>Ascidiacea</taxon>
        <taxon>Phlebobranchia</taxon>
        <taxon>Cionidae</taxon>
        <taxon>Ciona</taxon>
    </lineage>
</organism>
<dbReference type="STRING" id="7719.ENSCINP00000014459"/>
<name>F6ZVE7_CIOIN</name>
<dbReference type="InParanoid" id="F6ZVE7"/>
<dbReference type="FunCoup" id="F6ZVE7">
    <property type="interactions" value="195"/>
</dbReference>
<comment type="pathway">
    <text evidence="1 12">Metabolic intermediate biosynthesis; (R)-mevalonate biosynthesis; (R)-mevalonate from acetyl-CoA: step 2/3.</text>
</comment>
<keyword evidence="17" id="KW-1185">Reference proteome</keyword>
<dbReference type="InterPro" id="IPR010122">
    <property type="entry name" value="HMG_CoA_synthase_euk"/>
</dbReference>
<evidence type="ECO:0000256" key="3">
    <source>
        <dbReference type="ARBA" id="ARBA00012978"/>
    </source>
</evidence>
<dbReference type="HOGENOM" id="CLU_008065_0_1_1"/>
<dbReference type="AlphaFoldDB" id="F6ZVE7"/>
<feature type="binding site" evidence="11">
    <location>
        <position position="159"/>
    </location>
    <ligand>
        <name>CoA</name>
        <dbReference type="ChEBI" id="CHEBI:57287"/>
    </ligand>
</feature>
<dbReference type="Ensembl" id="ENSCINT00000014459.3">
    <property type="protein sequence ID" value="ENSCINP00000014459.3"/>
    <property type="gene ID" value="ENSCING00000007042.3"/>
</dbReference>
<evidence type="ECO:0000256" key="4">
    <source>
        <dbReference type="ARBA" id="ARBA00022679"/>
    </source>
</evidence>
<dbReference type="OrthoDB" id="1269963at2759"/>
<evidence type="ECO:0000256" key="11">
    <source>
        <dbReference type="PIRSR" id="PIRSR610122-2"/>
    </source>
</evidence>
<keyword evidence="4 12" id="KW-0808">Transferase</keyword>
<evidence type="ECO:0000256" key="9">
    <source>
        <dbReference type="ARBA" id="ARBA00049887"/>
    </source>
</evidence>
<keyword evidence="6 12" id="KW-0752">Steroid biosynthesis</keyword>
<reference evidence="17" key="1">
    <citation type="journal article" date="2002" name="Science">
        <title>The draft genome of Ciona intestinalis: insights into chordate and vertebrate origins.</title>
        <authorList>
            <person name="Dehal P."/>
            <person name="Satou Y."/>
            <person name="Campbell R.K."/>
            <person name="Chapman J."/>
            <person name="Degnan B."/>
            <person name="De Tomaso A."/>
            <person name="Davidson B."/>
            <person name="Di Gregorio A."/>
            <person name="Gelpke M."/>
            <person name="Goodstein D.M."/>
            <person name="Harafuji N."/>
            <person name="Hastings K.E."/>
            <person name="Ho I."/>
            <person name="Hotta K."/>
            <person name="Huang W."/>
            <person name="Kawashima T."/>
            <person name="Lemaire P."/>
            <person name="Martinez D."/>
            <person name="Meinertzhagen I.A."/>
            <person name="Necula S."/>
            <person name="Nonaka M."/>
            <person name="Putnam N."/>
            <person name="Rash S."/>
            <person name="Saiga H."/>
            <person name="Satake M."/>
            <person name="Terry A."/>
            <person name="Yamada L."/>
            <person name="Wang H.G."/>
            <person name="Awazu S."/>
            <person name="Azumi K."/>
            <person name="Boore J."/>
            <person name="Branno M."/>
            <person name="Chin-Bow S."/>
            <person name="DeSantis R."/>
            <person name="Doyle S."/>
            <person name="Francino P."/>
            <person name="Keys D.N."/>
            <person name="Haga S."/>
            <person name="Hayashi H."/>
            <person name="Hino K."/>
            <person name="Imai K.S."/>
            <person name="Inaba K."/>
            <person name="Kano S."/>
            <person name="Kobayashi K."/>
            <person name="Kobayashi M."/>
            <person name="Lee B.I."/>
            <person name="Makabe K.W."/>
            <person name="Manohar C."/>
            <person name="Matassi G."/>
            <person name="Medina M."/>
            <person name="Mochizuki Y."/>
            <person name="Mount S."/>
            <person name="Morishita T."/>
            <person name="Miura S."/>
            <person name="Nakayama A."/>
            <person name="Nishizaka S."/>
            <person name="Nomoto H."/>
            <person name="Ohta F."/>
            <person name="Oishi K."/>
            <person name="Rigoutsos I."/>
            <person name="Sano M."/>
            <person name="Sasaki A."/>
            <person name="Sasakura Y."/>
            <person name="Shoguchi E."/>
            <person name="Shin-i T."/>
            <person name="Spagnuolo A."/>
            <person name="Stainier D."/>
            <person name="Suzuki M.M."/>
            <person name="Tassy O."/>
            <person name="Takatori N."/>
            <person name="Tokuoka M."/>
            <person name="Yagi K."/>
            <person name="Yoshizaki F."/>
            <person name="Wada S."/>
            <person name="Zhang C."/>
            <person name="Hyatt P.D."/>
            <person name="Larimer F."/>
            <person name="Detter C."/>
            <person name="Doggett N."/>
            <person name="Glavina T."/>
            <person name="Hawkins T."/>
            <person name="Richardson P."/>
            <person name="Lucas S."/>
            <person name="Kohara Y."/>
            <person name="Levine M."/>
            <person name="Satoh N."/>
            <person name="Rokhsar D.S."/>
        </authorList>
    </citation>
    <scope>NUCLEOTIDE SEQUENCE [LARGE SCALE GENOMIC DNA]</scope>
</reference>
<dbReference type="UniPathway" id="UPA00058">
    <property type="reaction ID" value="UER00102"/>
</dbReference>
<keyword evidence="5" id="KW-0152">Cholesterol biosynthesis</keyword>
<proteinExistence type="inferred from homology"/>
<evidence type="ECO:0000313" key="17">
    <source>
        <dbReference type="Proteomes" id="UP000008144"/>
    </source>
</evidence>
<feature type="binding site" evidence="11">
    <location>
        <position position="263"/>
    </location>
    <ligand>
        <name>CoA</name>
        <dbReference type="ChEBI" id="CHEBI:57287"/>
    </ligand>
</feature>
<dbReference type="NCBIfam" id="TIGR01833">
    <property type="entry name" value="HMG-CoA-S_euk"/>
    <property type="match status" value="1"/>
</dbReference>
<comment type="catalytic activity">
    <reaction evidence="9">
        <text>acetoacetyl-CoA + acetyl-CoA + H2O = (3S)-3-hydroxy-3-methylglutaryl-CoA + CoA + H(+)</text>
        <dbReference type="Rhea" id="RHEA:10188"/>
        <dbReference type="ChEBI" id="CHEBI:15377"/>
        <dbReference type="ChEBI" id="CHEBI:15378"/>
        <dbReference type="ChEBI" id="CHEBI:43074"/>
        <dbReference type="ChEBI" id="CHEBI:57286"/>
        <dbReference type="ChEBI" id="CHEBI:57287"/>
        <dbReference type="ChEBI" id="CHEBI:57288"/>
        <dbReference type="EC" id="2.3.3.10"/>
    </reaction>
    <physiologicalReaction direction="left-to-right" evidence="9">
        <dbReference type="Rhea" id="RHEA:10189"/>
    </physiologicalReaction>
</comment>
<dbReference type="GO" id="GO:0006695">
    <property type="term" value="P:cholesterol biosynthetic process"/>
    <property type="evidence" value="ECO:0007669"/>
    <property type="project" value="UniProtKB-KW"/>
</dbReference>
<dbReference type="Pfam" id="PF01154">
    <property type="entry name" value="HMG_CoA_synt_N"/>
    <property type="match status" value="1"/>
</dbReference>
<dbReference type="GO" id="GO:0048821">
    <property type="term" value="P:erythrocyte development"/>
    <property type="evidence" value="ECO:0007669"/>
    <property type="project" value="Ensembl"/>
</dbReference>
<comment type="function">
    <text evidence="12">Catalyzes the condensation of acetyl-CoA with acetoacetyl-CoA to form HMG-CoA.</text>
</comment>
<feature type="compositionally biased region" description="Polar residues" evidence="13">
    <location>
        <begin position="484"/>
        <end position="501"/>
    </location>
</feature>
<dbReference type="EMBL" id="EAAA01002157">
    <property type="status" value="NOT_ANNOTATED_CDS"/>
    <property type="molecule type" value="Genomic_DNA"/>
</dbReference>
<evidence type="ECO:0000259" key="15">
    <source>
        <dbReference type="Pfam" id="PF08540"/>
    </source>
</evidence>
<protein>
    <recommendedName>
        <fullName evidence="3 12">Hydroxymethylglutaryl-CoA synthase</fullName>
        <shortName evidence="12">HMG-CoA synthase</shortName>
        <ecNumber evidence="3 12">2.3.3.10</ecNumber>
    </recommendedName>
    <alternativeName>
        <fullName evidence="8 12">3-hydroxy-3-methylglutaryl coenzyme A synthase</fullName>
    </alternativeName>
</protein>
<dbReference type="PANTHER" id="PTHR43323">
    <property type="entry name" value="3-HYDROXY-3-METHYLGLUTARYL COENZYME A SYNTHASE"/>
    <property type="match status" value="1"/>
</dbReference>
<feature type="active site" description="Acyl-thioester intermediate" evidence="10">
    <location>
        <position position="121"/>
    </location>
</feature>
<keyword evidence="5" id="KW-0153">Cholesterol metabolism</keyword>
<evidence type="ECO:0000259" key="14">
    <source>
        <dbReference type="Pfam" id="PF01154"/>
    </source>
</evidence>
<gene>
    <name evidence="16" type="primary">LOC100175295</name>
</gene>
<evidence type="ECO:0000256" key="12">
    <source>
        <dbReference type="RuleBase" id="RU364071"/>
    </source>
</evidence>
<sequence>MEDKRPENVGILAMEVYFPSSYVDQNKLEDFDGVSKGKYTKGLGQEEMGFCHDNEDINSLCLTVVARLMEKNHVDYKDIGRLEVGTETIIDKSKSVKSVLMQLFDESGNFDVEGVDTSNACYGGTSALFNAVAWVESSAWDGRYALVVCGDIAVYASGNARCTGGAGSIAMLIGPSAPLVIEPGLRASYMRHAYDFYKPDLTSEYPVVDGKLSVQSYITALDNCYQNYCRKASKKIKTKSSTFNLSNIDYMLFHSPYCKLVQKSVARIVLNDYVHQEHQHYSKDDQTQLKDLCQFKDASLDNSIFNKPLETAFVKASECLFERKTKPSLLLARQVGNMYTPSLYSCLASLLISTSLNELTGKRIGLFSYGSGLAASMFSLRVTEHAGLPEVVNPAKVNDLPTFTLHSLVSGLLEIRVKLKQRTQLEPERFTAILECREKTHTLANYSPQSTNEHIFPGTYHLTHVDEKFRRTYERKPLPHPDMNGNSSQNGAENFTHTNGF</sequence>
<reference evidence="16" key="3">
    <citation type="submission" date="2025-08" db="UniProtKB">
        <authorList>
            <consortium name="Ensembl"/>
        </authorList>
    </citation>
    <scope>IDENTIFICATION</scope>
</reference>
<dbReference type="InterPro" id="IPR013746">
    <property type="entry name" value="HMG_CoA_synt_C_dom"/>
</dbReference>
<feature type="domain" description="Hydroxymethylglutaryl-coenzyme A synthase C-terminal" evidence="15">
    <location>
        <begin position="179"/>
        <end position="476"/>
    </location>
</feature>